<keyword evidence="4" id="KW-0804">Transcription</keyword>
<keyword evidence="8" id="KW-1185">Reference proteome</keyword>
<evidence type="ECO:0000259" key="6">
    <source>
        <dbReference type="PROSITE" id="PS50066"/>
    </source>
</evidence>
<evidence type="ECO:0000313" key="8">
    <source>
        <dbReference type="Proteomes" id="UP001371456"/>
    </source>
</evidence>
<dbReference type="PRINTS" id="PR00404">
    <property type="entry name" value="MADSDOMAIN"/>
</dbReference>
<gene>
    <name evidence="7" type="ORF">RDI58_004601</name>
</gene>
<comment type="subcellular location">
    <subcellularLocation>
        <location evidence="1">Nucleus</location>
    </subcellularLocation>
</comment>
<dbReference type="InterPro" id="IPR036879">
    <property type="entry name" value="TF_MADSbox_sf"/>
</dbReference>
<dbReference type="Pfam" id="PF00319">
    <property type="entry name" value="SRF-TF"/>
    <property type="match status" value="1"/>
</dbReference>
<dbReference type="GO" id="GO:0005634">
    <property type="term" value="C:nucleus"/>
    <property type="evidence" value="ECO:0007669"/>
    <property type="project" value="UniProtKB-SubCell"/>
</dbReference>
<dbReference type="Gene3D" id="3.40.1810.10">
    <property type="entry name" value="Transcription factor, MADS-box"/>
    <property type="match status" value="1"/>
</dbReference>
<proteinExistence type="predicted"/>
<evidence type="ECO:0000256" key="2">
    <source>
        <dbReference type="ARBA" id="ARBA00023015"/>
    </source>
</evidence>
<dbReference type="GO" id="GO:0000978">
    <property type="term" value="F:RNA polymerase II cis-regulatory region sequence-specific DNA binding"/>
    <property type="evidence" value="ECO:0007669"/>
    <property type="project" value="TreeGrafter"/>
</dbReference>
<dbReference type="PANTHER" id="PTHR11945">
    <property type="entry name" value="MADS BOX PROTEIN"/>
    <property type="match status" value="1"/>
</dbReference>
<dbReference type="PROSITE" id="PS50066">
    <property type="entry name" value="MADS_BOX_2"/>
    <property type="match status" value="1"/>
</dbReference>
<evidence type="ECO:0000256" key="1">
    <source>
        <dbReference type="ARBA" id="ARBA00004123"/>
    </source>
</evidence>
<dbReference type="AlphaFoldDB" id="A0AAN8YLH7"/>
<dbReference type="SMART" id="SM00432">
    <property type="entry name" value="MADS"/>
    <property type="match status" value="1"/>
</dbReference>
<dbReference type="GO" id="GO:0045944">
    <property type="term" value="P:positive regulation of transcription by RNA polymerase II"/>
    <property type="evidence" value="ECO:0007669"/>
    <property type="project" value="InterPro"/>
</dbReference>
<dbReference type="GO" id="GO:0046983">
    <property type="term" value="F:protein dimerization activity"/>
    <property type="evidence" value="ECO:0007669"/>
    <property type="project" value="InterPro"/>
</dbReference>
<dbReference type="SUPFAM" id="SSF55455">
    <property type="entry name" value="SRF-like"/>
    <property type="match status" value="1"/>
</dbReference>
<evidence type="ECO:0000256" key="3">
    <source>
        <dbReference type="ARBA" id="ARBA00023125"/>
    </source>
</evidence>
<keyword evidence="3" id="KW-0238">DNA-binding</keyword>
<dbReference type="PANTHER" id="PTHR11945:SF769">
    <property type="entry name" value="AGAMOUS-LIKE MADS-BOX PROTEIN AGL62"/>
    <property type="match status" value="1"/>
</dbReference>
<dbReference type="InterPro" id="IPR033896">
    <property type="entry name" value="MEF2-like_N"/>
</dbReference>
<dbReference type="GO" id="GO:0000981">
    <property type="term" value="F:DNA-binding transcription factor activity, RNA polymerase II-specific"/>
    <property type="evidence" value="ECO:0007669"/>
    <property type="project" value="TreeGrafter"/>
</dbReference>
<keyword evidence="2" id="KW-0805">Transcription regulation</keyword>
<dbReference type="CDD" id="cd00265">
    <property type="entry name" value="MADS_MEF2_like"/>
    <property type="match status" value="1"/>
</dbReference>
<sequence>MENQAAATAKKRSRGRQKIPIEKIANKNSLQVTFSKRRAGLFKKASELSALSGAQVAVIVESPAGKLFSFGNPSVDSVIHRFEKGEDDGFNSGNWWEDVCLENLGLQELEEYMAAMQVLKKNLLKNQASRNNDDLSMMVNSSSSDVFIPNLNLTLEGFLFSTNFNQNTQGS</sequence>
<dbReference type="InterPro" id="IPR002100">
    <property type="entry name" value="TF_MADSbox"/>
</dbReference>
<feature type="domain" description="MADS-box" evidence="6">
    <location>
        <begin position="14"/>
        <end position="74"/>
    </location>
</feature>
<evidence type="ECO:0000256" key="4">
    <source>
        <dbReference type="ARBA" id="ARBA00023163"/>
    </source>
</evidence>
<comment type="caution">
    <text evidence="7">The sequence shown here is derived from an EMBL/GenBank/DDBJ whole genome shotgun (WGS) entry which is preliminary data.</text>
</comment>
<name>A0AAN8YLH7_SOLBU</name>
<accession>A0AAN8YLH7</accession>
<organism evidence="7 8">
    <name type="scientific">Solanum bulbocastanum</name>
    <name type="common">Wild potato</name>
    <dbReference type="NCBI Taxonomy" id="147425"/>
    <lineage>
        <taxon>Eukaryota</taxon>
        <taxon>Viridiplantae</taxon>
        <taxon>Streptophyta</taxon>
        <taxon>Embryophyta</taxon>
        <taxon>Tracheophyta</taxon>
        <taxon>Spermatophyta</taxon>
        <taxon>Magnoliopsida</taxon>
        <taxon>eudicotyledons</taxon>
        <taxon>Gunneridae</taxon>
        <taxon>Pentapetalae</taxon>
        <taxon>asterids</taxon>
        <taxon>lamiids</taxon>
        <taxon>Solanales</taxon>
        <taxon>Solanaceae</taxon>
        <taxon>Solanoideae</taxon>
        <taxon>Solaneae</taxon>
        <taxon>Solanum</taxon>
    </lineage>
</organism>
<dbReference type="EMBL" id="JBANQN010000002">
    <property type="protein sequence ID" value="KAK6796900.1"/>
    <property type="molecule type" value="Genomic_DNA"/>
</dbReference>
<dbReference type="FunFam" id="3.40.1810.10:FF:000006">
    <property type="entry name" value="Agamous-like MADS-box protein AGL62"/>
    <property type="match status" value="1"/>
</dbReference>
<evidence type="ECO:0000313" key="7">
    <source>
        <dbReference type="EMBL" id="KAK6796900.1"/>
    </source>
</evidence>
<evidence type="ECO:0000256" key="5">
    <source>
        <dbReference type="ARBA" id="ARBA00023242"/>
    </source>
</evidence>
<dbReference type="Proteomes" id="UP001371456">
    <property type="component" value="Unassembled WGS sequence"/>
</dbReference>
<reference evidence="7 8" key="1">
    <citation type="submission" date="2024-02" db="EMBL/GenBank/DDBJ databases">
        <title>de novo genome assembly of Solanum bulbocastanum strain 11H21.</title>
        <authorList>
            <person name="Hosaka A.J."/>
        </authorList>
    </citation>
    <scope>NUCLEOTIDE SEQUENCE [LARGE SCALE GENOMIC DNA]</scope>
    <source>
        <tissue evidence="7">Young leaves</tissue>
    </source>
</reference>
<keyword evidence="5" id="KW-0539">Nucleus</keyword>
<protein>
    <recommendedName>
        <fullName evidence="6">MADS-box domain-containing protein</fullName>
    </recommendedName>
</protein>